<dbReference type="PRINTS" id="PR01005">
    <property type="entry name" value="FLGHOOKAP1"/>
</dbReference>
<protein>
    <recommendedName>
        <fullName evidence="4">Flagellar hook-associated protein 1</fullName>
    </recommendedName>
</protein>
<gene>
    <name evidence="11" type="ORF">ABT56_10150</name>
</gene>
<comment type="caution">
    <text evidence="11">The sequence shown here is derived from an EMBL/GenBank/DDBJ whole genome shotgun (WGS) entry which is preliminary data.</text>
</comment>
<evidence type="ECO:0000256" key="2">
    <source>
        <dbReference type="ARBA" id="ARBA00004613"/>
    </source>
</evidence>
<feature type="domain" description="Flagellar basal body rod protein N-terminal" evidence="8">
    <location>
        <begin position="6"/>
        <end position="35"/>
    </location>
</feature>
<evidence type="ECO:0000256" key="7">
    <source>
        <dbReference type="SAM" id="MobiDB-lite"/>
    </source>
</evidence>
<keyword evidence="12" id="KW-1185">Reference proteome</keyword>
<dbReference type="GO" id="GO:0009424">
    <property type="term" value="C:bacterial-type flagellum hook"/>
    <property type="evidence" value="ECO:0007669"/>
    <property type="project" value="InterPro"/>
</dbReference>
<name>A0A0J1H212_9GAMM</name>
<dbReference type="PANTHER" id="PTHR30033:SF1">
    <property type="entry name" value="FLAGELLAR HOOK-ASSOCIATED PROTEIN 1"/>
    <property type="match status" value="1"/>
</dbReference>
<feature type="region of interest" description="Disordered" evidence="7">
    <location>
        <begin position="245"/>
        <end position="270"/>
    </location>
</feature>
<keyword evidence="5" id="KW-0964">Secreted</keyword>
<dbReference type="InterPro" id="IPR001444">
    <property type="entry name" value="Flag_bb_rod_N"/>
</dbReference>
<dbReference type="GO" id="GO:0044780">
    <property type="term" value="P:bacterial-type flagellum assembly"/>
    <property type="evidence" value="ECO:0007669"/>
    <property type="project" value="InterPro"/>
</dbReference>
<evidence type="ECO:0000313" key="12">
    <source>
        <dbReference type="Proteomes" id="UP000036097"/>
    </source>
</evidence>
<evidence type="ECO:0000256" key="3">
    <source>
        <dbReference type="ARBA" id="ARBA00009677"/>
    </source>
</evidence>
<evidence type="ECO:0000256" key="1">
    <source>
        <dbReference type="ARBA" id="ARBA00004365"/>
    </source>
</evidence>
<dbReference type="PANTHER" id="PTHR30033">
    <property type="entry name" value="FLAGELLAR HOOK-ASSOCIATED PROTEIN 1"/>
    <property type="match status" value="1"/>
</dbReference>
<dbReference type="OrthoDB" id="9802553at2"/>
<feature type="compositionally biased region" description="Polar residues" evidence="7">
    <location>
        <begin position="245"/>
        <end position="266"/>
    </location>
</feature>
<evidence type="ECO:0000256" key="6">
    <source>
        <dbReference type="ARBA" id="ARBA00023143"/>
    </source>
</evidence>
<evidence type="ECO:0000259" key="10">
    <source>
        <dbReference type="Pfam" id="PF22638"/>
    </source>
</evidence>
<comment type="subcellular location">
    <subcellularLocation>
        <location evidence="1">Bacterial flagellum</location>
    </subcellularLocation>
    <subcellularLocation>
        <location evidence="2">Secreted</location>
    </subcellularLocation>
</comment>
<dbReference type="InterPro" id="IPR010930">
    <property type="entry name" value="Flg_bb/hook_C_dom"/>
</dbReference>
<proteinExistence type="inferred from homology"/>
<dbReference type="Pfam" id="PF00460">
    <property type="entry name" value="Flg_bb_rod"/>
    <property type="match status" value="1"/>
</dbReference>
<evidence type="ECO:0000313" key="11">
    <source>
        <dbReference type="EMBL" id="KLV05884.1"/>
    </source>
</evidence>
<dbReference type="EMBL" id="LDOT01000012">
    <property type="protein sequence ID" value="KLV05884.1"/>
    <property type="molecule type" value="Genomic_DNA"/>
</dbReference>
<accession>A0A0J1H212</accession>
<feature type="domain" description="Flagellar basal-body/hook protein C-terminal" evidence="9">
    <location>
        <begin position="616"/>
        <end position="653"/>
    </location>
</feature>
<evidence type="ECO:0000256" key="5">
    <source>
        <dbReference type="ARBA" id="ARBA00022525"/>
    </source>
</evidence>
<dbReference type="Pfam" id="PF22638">
    <property type="entry name" value="FlgK_D1"/>
    <property type="match status" value="1"/>
</dbReference>
<dbReference type="SUPFAM" id="SSF64518">
    <property type="entry name" value="Phase 1 flagellin"/>
    <property type="match status" value="1"/>
</dbReference>
<reference evidence="11 12" key="1">
    <citation type="submission" date="2015-05" db="EMBL/GenBank/DDBJ databases">
        <title>Photobacterium galathea sp. nov.</title>
        <authorList>
            <person name="Machado H."/>
            <person name="Gram L."/>
        </authorList>
    </citation>
    <scope>NUCLEOTIDE SEQUENCE [LARGE SCALE GENOMIC DNA]</scope>
    <source>
        <strain evidence="11 12">CGMCC 1.12159</strain>
    </source>
</reference>
<evidence type="ECO:0000259" key="8">
    <source>
        <dbReference type="Pfam" id="PF00460"/>
    </source>
</evidence>
<dbReference type="Proteomes" id="UP000036097">
    <property type="component" value="Unassembled WGS sequence"/>
</dbReference>
<feature type="domain" description="Flagellar hook-associated protein FlgK helical" evidence="10">
    <location>
        <begin position="94"/>
        <end position="324"/>
    </location>
</feature>
<dbReference type="GO" id="GO:0005198">
    <property type="term" value="F:structural molecule activity"/>
    <property type="evidence" value="ECO:0007669"/>
    <property type="project" value="InterPro"/>
</dbReference>
<evidence type="ECO:0000259" key="9">
    <source>
        <dbReference type="Pfam" id="PF06429"/>
    </source>
</evidence>
<dbReference type="InterPro" id="IPR053927">
    <property type="entry name" value="FlgK_helical"/>
</dbReference>
<dbReference type="GO" id="GO:0005576">
    <property type="term" value="C:extracellular region"/>
    <property type="evidence" value="ECO:0007669"/>
    <property type="project" value="UniProtKB-SubCell"/>
</dbReference>
<dbReference type="PATRIC" id="fig|1195763.3.peg.2129"/>
<dbReference type="AlphaFoldDB" id="A0A0J1H212"/>
<sequence>MALDLMQLGMSGLQTTQKQLNVTGHNITNVNTPGYSRQAAEQKTNDAFWHGGNHYGTGGYIDNVSRAYDRFAARELTLTTTQLNESSENASQLSVMDEFISSNASKTVNSMNDYYDAVKSLADHPNDMGSRKAVLSTAGLVASTLNSASENLDDMHKSVSDQLGASVTRVNTIGQEIATLNARILENPNVENNDLYDKQQTLINELAQYGNVTVLENKGNPAFTVMIGGGHALVSGIESAKLTVTSGNPDPRQTQVGIENGNTTKPIDSESLGGKLGTLMTFRDNVVDQARDEIGRMALGFSSQINDMQRQGLDLEGNQGKNLFTDVNDPKIQKQRVFAPVGSTADISVAIDNVSELKATEYRLKTEVATTGGNTTYSYSLYNSDDELVAQPGASTSEAQKIEVDGMVIDITKAAQPDETVLIRPVRSAASDIALATDKPNALAAQRYVTEGENNTGNATVEAVAGSGIKGTYQVKISDDGSKLSVTDAAGAAVDLKDADGKTVAALDYPLGDNLIRFDDGSANGTAALKINRSAEAKDSYTVQLGMRPAEGDNSNLINIQKVQTDKTMNDGRSSVIDLFEGLTSDIGIQKMNAEKFSQISQLDFDAATERVTGLSGVNLDEEAANLMKFQQAYMASSRIMTVAQETFDTLMRAV</sequence>
<dbReference type="InterPro" id="IPR002371">
    <property type="entry name" value="FlgK"/>
</dbReference>
<dbReference type="RefSeq" id="WP_047878747.1">
    <property type="nucleotide sequence ID" value="NZ_LDOT01000012.1"/>
</dbReference>
<dbReference type="STRING" id="1195763.ABT56_10150"/>
<evidence type="ECO:0000256" key="4">
    <source>
        <dbReference type="ARBA" id="ARBA00016244"/>
    </source>
</evidence>
<keyword evidence="6" id="KW-0975">Bacterial flagellum</keyword>
<organism evidence="11 12">
    <name type="scientific">Photobacterium aquae</name>
    <dbReference type="NCBI Taxonomy" id="1195763"/>
    <lineage>
        <taxon>Bacteria</taxon>
        <taxon>Pseudomonadati</taxon>
        <taxon>Pseudomonadota</taxon>
        <taxon>Gammaproteobacteria</taxon>
        <taxon>Vibrionales</taxon>
        <taxon>Vibrionaceae</taxon>
        <taxon>Photobacterium</taxon>
    </lineage>
</organism>
<dbReference type="NCBIfam" id="TIGR02492">
    <property type="entry name" value="flgK_ends"/>
    <property type="match status" value="1"/>
</dbReference>
<comment type="similarity">
    <text evidence="3">Belongs to the flagella basal body rod proteins family.</text>
</comment>
<dbReference type="Pfam" id="PF06429">
    <property type="entry name" value="Flg_bbr_C"/>
    <property type="match status" value="1"/>
</dbReference>